<comment type="catalytic activity">
    <reaction evidence="1 10">
        <text>D-fructose 6-phosphate + L-glutamine = D-glucosamine 6-phosphate + L-glutamate</text>
        <dbReference type="Rhea" id="RHEA:13237"/>
        <dbReference type="ChEBI" id="CHEBI:29985"/>
        <dbReference type="ChEBI" id="CHEBI:58359"/>
        <dbReference type="ChEBI" id="CHEBI:58725"/>
        <dbReference type="ChEBI" id="CHEBI:61527"/>
        <dbReference type="EC" id="2.6.1.16"/>
    </reaction>
</comment>
<organism evidence="13 14">
    <name type="scientific">Homoserinimonas aerilata</name>
    <dbReference type="NCBI Taxonomy" id="1162970"/>
    <lineage>
        <taxon>Bacteria</taxon>
        <taxon>Bacillati</taxon>
        <taxon>Actinomycetota</taxon>
        <taxon>Actinomycetes</taxon>
        <taxon>Micrococcales</taxon>
        <taxon>Microbacteriaceae</taxon>
        <taxon>Homoserinimonas</taxon>
    </lineage>
</organism>
<dbReference type="GO" id="GO:0005829">
    <property type="term" value="C:cytosol"/>
    <property type="evidence" value="ECO:0007669"/>
    <property type="project" value="TreeGrafter"/>
</dbReference>
<dbReference type="InterPro" id="IPR029055">
    <property type="entry name" value="Ntn_hydrolases_N"/>
</dbReference>
<dbReference type="FunFam" id="3.40.50.10490:FF:000002">
    <property type="entry name" value="Glutamine--fructose-6-phosphate aminotransferase [isomerizing]"/>
    <property type="match status" value="1"/>
</dbReference>
<dbReference type="NCBIfam" id="TIGR01135">
    <property type="entry name" value="glmS"/>
    <property type="match status" value="1"/>
</dbReference>
<evidence type="ECO:0000313" key="14">
    <source>
        <dbReference type="Proteomes" id="UP000317998"/>
    </source>
</evidence>
<keyword evidence="9" id="KW-0315">Glutamine amidotransferase</keyword>
<dbReference type="HAMAP" id="MF_00164">
    <property type="entry name" value="GlmS"/>
    <property type="match status" value="1"/>
</dbReference>
<dbReference type="GO" id="GO:0004360">
    <property type="term" value="F:glutamine-fructose-6-phosphate transaminase (isomerizing) activity"/>
    <property type="evidence" value="ECO:0007669"/>
    <property type="project" value="UniProtKB-UniRule"/>
</dbReference>
<dbReference type="InterPro" id="IPR047084">
    <property type="entry name" value="GFAT_N"/>
</dbReference>
<dbReference type="GO" id="GO:0006047">
    <property type="term" value="P:UDP-N-acetylglucosamine metabolic process"/>
    <property type="evidence" value="ECO:0007669"/>
    <property type="project" value="TreeGrafter"/>
</dbReference>
<keyword evidence="14" id="KW-1185">Reference proteome</keyword>
<feature type="initiator methionine" description="Removed" evidence="10">
    <location>
        <position position="1"/>
    </location>
</feature>
<protein>
    <recommendedName>
        <fullName evidence="4 10">Glutamine--fructose-6-phosphate aminotransferase [isomerizing]</fullName>
        <ecNumber evidence="3 10">2.6.1.16</ecNumber>
    </recommendedName>
    <alternativeName>
        <fullName evidence="10">D-fructose-6-phosphate amidotransferase</fullName>
    </alternativeName>
    <alternativeName>
        <fullName evidence="10">GFAT</fullName>
    </alternativeName>
    <alternativeName>
        <fullName evidence="10">Glucosamine-6-phosphate synthase</fullName>
    </alternativeName>
    <alternativeName>
        <fullName evidence="10">Hexosephosphate aminotransferase</fullName>
    </alternativeName>
    <alternativeName>
        <fullName evidence="10">L-glutamine--D-fructose-6-phosphate amidotransferase</fullName>
    </alternativeName>
</protein>
<dbReference type="GO" id="GO:0005975">
    <property type="term" value="P:carbohydrate metabolic process"/>
    <property type="evidence" value="ECO:0007669"/>
    <property type="project" value="UniProtKB-UniRule"/>
</dbReference>
<name>A0A542YLE1_9MICO</name>
<dbReference type="FunFam" id="3.60.20.10:FF:000006">
    <property type="entry name" value="Glutamine--fructose-6-phosphate aminotransferase [isomerizing]"/>
    <property type="match status" value="1"/>
</dbReference>
<dbReference type="CDD" id="cd05008">
    <property type="entry name" value="SIS_GlmS_GlmD_1"/>
    <property type="match status" value="1"/>
</dbReference>
<dbReference type="FunFam" id="3.40.50.10490:FF:000001">
    <property type="entry name" value="Glutamine--fructose-6-phosphate aminotransferase [isomerizing]"/>
    <property type="match status" value="1"/>
</dbReference>
<evidence type="ECO:0000256" key="8">
    <source>
        <dbReference type="ARBA" id="ARBA00022737"/>
    </source>
</evidence>
<keyword evidence="6 10" id="KW-0032">Aminotransferase</keyword>
<dbReference type="InterPro" id="IPR005855">
    <property type="entry name" value="GFAT"/>
</dbReference>
<dbReference type="SUPFAM" id="SSF56235">
    <property type="entry name" value="N-terminal nucleophile aminohydrolases (Ntn hydrolases)"/>
    <property type="match status" value="1"/>
</dbReference>
<dbReference type="PROSITE" id="PS51278">
    <property type="entry name" value="GATASE_TYPE_2"/>
    <property type="match status" value="1"/>
</dbReference>
<dbReference type="RefSeq" id="WP_141880960.1">
    <property type="nucleotide sequence ID" value="NZ_VFOM01000001.1"/>
</dbReference>
<dbReference type="CDD" id="cd05009">
    <property type="entry name" value="SIS_GlmS_GlmD_2"/>
    <property type="match status" value="1"/>
</dbReference>
<dbReference type="PANTHER" id="PTHR10937:SF0">
    <property type="entry name" value="GLUTAMINE--FRUCTOSE-6-PHOSPHATE TRANSAMINASE (ISOMERIZING)"/>
    <property type="match status" value="1"/>
</dbReference>
<reference evidence="13 14" key="1">
    <citation type="submission" date="2019-06" db="EMBL/GenBank/DDBJ databases">
        <title>Sequencing the genomes of 1000 actinobacteria strains.</title>
        <authorList>
            <person name="Klenk H.-P."/>
        </authorList>
    </citation>
    <scope>NUCLEOTIDE SEQUENCE [LARGE SCALE GENOMIC DNA]</scope>
    <source>
        <strain evidence="13 14">DSM 26477</strain>
    </source>
</reference>
<dbReference type="AlphaFoldDB" id="A0A542YLE1"/>
<dbReference type="GO" id="GO:0006487">
    <property type="term" value="P:protein N-linked glycosylation"/>
    <property type="evidence" value="ECO:0007669"/>
    <property type="project" value="TreeGrafter"/>
</dbReference>
<keyword evidence="7 10" id="KW-0808">Transferase</keyword>
<evidence type="ECO:0000256" key="3">
    <source>
        <dbReference type="ARBA" id="ARBA00012916"/>
    </source>
</evidence>
<comment type="caution">
    <text evidence="13">The sequence shown here is derived from an EMBL/GenBank/DDBJ whole genome shotgun (WGS) entry which is preliminary data.</text>
</comment>
<evidence type="ECO:0000256" key="6">
    <source>
        <dbReference type="ARBA" id="ARBA00022576"/>
    </source>
</evidence>
<evidence type="ECO:0000259" key="12">
    <source>
        <dbReference type="PROSITE" id="PS51464"/>
    </source>
</evidence>
<keyword evidence="8" id="KW-0677">Repeat</keyword>
<evidence type="ECO:0000256" key="7">
    <source>
        <dbReference type="ARBA" id="ARBA00022679"/>
    </source>
</evidence>
<comment type="subunit">
    <text evidence="10">Homodimer.</text>
</comment>
<evidence type="ECO:0000256" key="5">
    <source>
        <dbReference type="ARBA" id="ARBA00022490"/>
    </source>
</evidence>
<evidence type="ECO:0000256" key="4">
    <source>
        <dbReference type="ARBA" id="ARBA00016090"/>
    </source>
</evidence>
<sequence length="618" mass="66183">MCGIVGYVGNDKSIEVLMGGLRRLEYRGYDSAGIAVIDDSGAVGTRKKSGKLQELVDELAEHPLGNGRTGIGHTRWATHGGPTDGNAHPHLGDDGKLALIHNGIIENFAELKQELLDEDPDTVFLSETDSEVAALLVGRAYREKRDLAEALRSVVDRLHGAFTLLVMHQDQPGVVVGARRNSPLVIGLGDGENFLGSDVAAFVEHTHRAMEIGQDQLAIITTDSVTVTDFDGNPVVAKEFEVAWDASAAEKGGWSSFMVKEITEQPEAVAKTLLGRAVDGEVHLQELEAIGADALKDVERIVIVGAGTANYSGLLAKYAIEAWTRIPVEVELSHEFRYRDPILTPNTLVVSISQSGETMDTLMAVKYASENGARTLSICNTQGATIPRESDAVVYTHAGPEVAVASTKAFVAQVVALYLLGLHLATVRGSMSAAAIADVVEDLQQLPEQMETVLKQHETITQLAGWMADTRSVLFLGRHVGFPVALEGALKLKEIAYIHAEGFAAGELKHGPIALIEPGVPVFVVVPSPRDPDSLHKKVVSNIQEIRARGARVLVIAEQGDAAVLPYADVVIPVPLASKFMEPLLAVIPLQIFALELASAKGLDVDQPRNLAKSVTVE</sequence>
<evidence type="ECO:0000259" key="11">
    <source>
        <dbReference type="PROSITE" id="PS51278"/>
    </source>
</evidence>
<feature type="domain" description="Glutamine amidotransferase type-2" evidence="11">
    <location>
        <begin position="2"/>
        <end position="223"/>
    </location>
</feature>
<accession>A0A542YLE1</accession>
<dbReference type="InterPro" id="IPR046348">
    <property type="entry name" value="SIS_dom_sf"/>
</dbReference>
<dbReference type="CDD" id="cd00714">
    <property type="entry name" value="GFAT"/>
    <property type="match status" value="1"/>
</dbReference>
<dbReference type="SUPFAM" id="SSF53697">
    <property type="entry name" value="SIS domain"/>
    <property type="match status" value="1"/>
</dbReference>
<dbReference type="PROSITE" id="PS51464">
    <property type="entry name" value="SIS"/>
    <property type="match status" value="2"/>
</dbReference>
<gene>
    <name evidence="10" type="primary">glmS</name>
    <name evidence="13" type="ORF">FB562_2006</name>
</gene>
<evidence type="ECO:0000313" key="13">
    <source>
        <dbReference type="EMBL" id="TQL48899.1"/>
    </source>
</evidence>
<dbReference type="GO" id="GO:0097367">
    <property type="term" value="F:carbohydrate derivative binding"/>
    <property type="evidence" value="ECO:0007669"/>
    <property type="project" value="InterPro"/>
</dbReference>
<dbReference type="InterPro" id="IPR001347">
    <property type="entry name" value="SIS_dom"/>
</dbReference>
<evidence type="ECO:0000256" key="2">
    <source>
        <dbReference type="ARBA" id="ARBA00004496"/>
    </source>
</evidence>
<dbReference type="Gene3D" id="3.60.20.10">
    <property type="entry name" value="Glutamine Phosphoribosylpyrophosphate, subunit 1, domain 1"/>
    <property type="match status" value="1"/>
</dbReference>
<dbReference type="InterPro" id="IPR035466">
    <property type="entry name" value="GlmS/AgaS_SIS"/>
</dbReference>
<feature type="domain" description="SIS" evidence="12">
    <location>
        <begin position="463"/>
        <end position="608"/>
    </location>
</feature>
<dbReference type="Pfam" id="PF13522">
    <property type="entry name" value="GATase_6"/>
    <property type="match status" value="1"/>
</dbReference>
<dbReference type="Pfam" id="PF01380">
    <property type="entry name" value="SIS"/>
    <property type="match status" value="2"/>
</dbReference>
<dbReference type="Gene3D" id="3.40.50.10490">
    <property type="entry name" value="Glucose-6-phosphate isomerase like protein, domain 1"/>
    <property type="match status" value="2"/>
</dbReference>
<comment type="function">
    <text evidence="10">Catalyzes the first step in hexosamine metabolism, converting fructose-6P into glucosamine-6P using glutamine as a nitrogen source.</text>
</comment>
<evidence type="ECO:0000256" key="1">
    <source>
        <dbReference type="ARBA" id="ARBA00001031"/>
    </source>
</evidence>
<dbReference type="NCBIfam" id="NF001484">
    <property type="entry name" value="PRK00331.1"/>
    <property type="match status" value="1"/>
</dbReference>
<feature type="active site" description="For Fru-6P isomerization activity" evidence="10">
    <location>
        <position position="613"/>
    </location>
</feature>
<dbReference type="GO" id="GO:0046349">
    <property type="term" value="P:amino sugar biosynthetic process"/>
    <property type="evidence" value="ECO:0007669"/>
    <property type="project" value="UniProtKB-ARBA"/>
</dbReference>
<dbReference type="InterPro" id="IPR017932">
    <property type="entry name" value="GATase_2_dom"/>
</dbReference>
<evidence type="ECO:0000256" key="9">
    <source>
        <dbReference type="ARBA" id="ARBA00022962"/>
    </source>
</evidence>
<dbReference type="EMBL" id="VFOM01000001">
    <property type="protein sequence ID" value="TQL48899.1"/>
    <property type="molecule type" value="Genomic_DNA"/>
</dbReference>
<feature type="active site" description="Nucleophile; for GATase activity" evidence="10">
    <location>
        <position position="2"/>
    </location>
</feature>
<dbReference type="PANTHER" id="PTHR10937">
    <property type="entry name" value="GLUCOSAMINE--FRUCTOSE-6-PHOSPHATE AMINOTRANSFERASE, ISOMERIZING"/>
    <property type="match status" value="1"/>
</dbReference>
<dbReference type="Proteomes" id="UP000317998">
    <property type="component" value="Unassembled WGS sequence"/>
</dbReference>
<dbReference type="InterPro" id="IPR035490">
    <property type="entry name" value="GlmS/FrlB_SIS"/>
</dbReference>
<evidence type="ECO:0000256" key="10">
    <source>
        <dbReference type="HAMAP-Rule" id="MF_00164"/>
    </source>
</evidence>
<keyword evidence="5 10" id="KW-0963">Cytoplasm</keyword>
<dbReference type="GO" id="GO:0006002">
    <property type="term" value="P:fructose 6-phosphate metabolic process"/>
    <property type="evidence" value="ECO:0007669"/>
    <property type="project" value="TreeGrafter"/>
</dbReference>
<dbReference type="OrthoDB" id="9761808at2"/>
<dbReference type="EC" id="2.6.1.16" evidence="3 10"/>
<proteinExistence type="inferred from homology"/>
<comment type="subcellular location">
    <subcellularLocation>
        <location evidence="2 10">Cytoplasm</location>
    </subcellularLocation>
</comment>
<feature type="domain" description="SIS" evidence="12">
    <location>
        <begin position="291"/>
        <end position="430"/>
    </location>
</feature>